<comment type="caution">
    <text evidence="1">The sequence shown here is derived from an EMBL/GenBank/DDBJ whole genome shotgun (WGS) entry which is preliminary data.</text>
</comment>
<proteinExistence type="predicted"/>
<dbReference type="Proteomes" id="UP000266673">
    <property type="component" value="Unassembled WGS sequence"/>
</dbReference>
<evidence type="ECO:0000313" key="2">
    <source>
        <dbReference type="Proteomes" id="UP000266673"/>
    </source>
</evidence>
<reference evidence="1 2" key="1">
    <citation type="submission" date="2018-06" db="EMBL/GenBank/DDBJ databases">
        <title>Comparative genomics reveals the genomic features of Rhizophagus irregularis, R. cerebriforme, R. diaphanum and Gigaspora rosea, and their symbiotic lifestyle signature.</title>
        <authorList>
            <person name="Morin E."/>
            <person name="San Clemente H."/>
            <person name="Chen E.C.H."/>
            <person name="De La Providencia I."/>
            <person name="Hainaut M."/>
            <person name="Kuo A."/>
            <person name="Kohler A."/>
            <person name="Murat C."/>
            <person name="Tang N."/>
            <person name="Roy S."/>
            <person name="Loubradou J."/>
            <person name="Henrissat B."/>
            <person name="Grigoriev I.V."/>
            <person name="Corradi N."/>
            <person name="Roux C."/>
            <person name="Martin F.M."/>
        </authorList>
    </citation>
    <scope>NUCLEOTIDE SEQUENCE [LARGE SCALE GENOMIC DNA]</scope>
    <source>
        <strain evidence="1 2">DAOM 194757</strain>
    </source>
</reference>
<accession>A0A397VS14</accession>
<protein>
    <submittedName>
        <fullName evidence="1">Uncharacterized protein</fullName>
    </submittedName>
</protein>
<dbReference type="AlphaFoldDB" id="A0A397VS14"/>
<gene>
    <name evidence="1" type="ORF">C2G38_2031129</name>
</gene>
<dbReference type="EMBL" id="QKWP01000178">
    <property type="protein sequence ID" value="RIB25334.1"/>
    <property type="molecule type" value="Genomic_DNA"/>
</dbReference>
<evidence type="ECO:0000313" key="1">
    <source>
        <dbReference type="EMBL" id="RIB25334.1"/>
    </source>
</evidence>
<keyword evidence="2" id="KW-1185">Reference proteome</keyword>
<sequence length="159" mass="18429">MPYGNFEEKNPKVLDKRSTRFLYCSQRITKLNYRIKVLSWNKSGAGVDFVCFPPRLKVMFAFHGTYKVVKICYFFVDSMGLVVDDFYRFCRTRLHGGKIFTGATGLFFFVDGVWVSKDKYRIDFMAFVFLLARSYRQISSSIQQVGLGVVYVGRGLDIL</sequence>
<name>A0A397VS14_9GLOM</name>
<organism evidence="1 2">
    <name type="scientific">Gigaspora rosea</name>
    <dbReference type="NCBI Taxonomy" id="44941"/>
    <lineage>
        <taxon>Eukaryota</taxon>
        <taxon>Fungi</taxon>
        <taxon>Fungi incertae sedis</taxon>
        <taxon>Mucoromycota</taxon>
        <taxon>Glomeromycotina</taxon>
        <taxon>Glomeromycetes</taxon>
        <taxon>Diversisporales</taxon>
        <taxon>Gigasporaceae</taxon>
        <taxon>Gigaspora</taxon>
    </lineage>
</organism>